<feature type="binding site" evidence="3">
    <location>
        <position position="354"/>
    </location>
    <ligand>
        <name>Mg(2+)</name>
        <dbReference type="ChEBI" id="CHEBI:18420"/>
    </ligand>
</feature>
<dbReference type="PRINTS" id="PR00113">
    <property type="entry name" value="ALKPHPHTASE"/>
</dbReference>
<name>Q47B22_DECAR</name>
<organism evidence="6">
    <name type="scientific">Dechloromonas aromatica (strain RCB)</name>
    <dbReference type="NCBI Taxonomy" id="159087"/>
    <lineage>
        <taxon>Bacteria</taxon>
        <taxon>Pseudomonadati</taxon>
        <taxon>Pseudomonadota</taxon>
        <taxon>Betaproteobacteria</taxon>
        <taxon>Rhodocyclales</taxon>
        <taxon>Azonexaceae</taxon>
        <taxon>Dechloromonas</taxon>
    </lineage>
</organism>
<feature type="binding site" evidence="3">
    <location>
        <position position="400"/>
    </location>
    <ligand>
        <name>Zn(2+)</name>
        <dbReference type="ChEBI" id="CHEBI:29105"/>
        <label>2</label>
    </ligand>
</feature>
<evidence type="ECO:0000256" key="4">
    <source>
        <dbReference type="RuleBase" id="RU003946"/>
    </source>
</evidence>
<comment type="cofactor">
    <cofactor evidence="3">
        <name>Zn(2+)</name>
        <dbReference type="ChEBI" id="CHEBI:29105"/>
    </cofactor>
    <text evidence="3">Binds 2 Zn(2+) ions.</text>
</comment>
<gene>
    <name evidence="6" type="ordered locus">Daro_3229</name>
</gene>
<feature type="binding site" evidence="3">
    <location>
        <position position="363"/>
    </location>
    <ligand>
        <name>Zn(2+)</name>
        <dbReference type="ChEBI" id="CHEBI:29105"/>
        <label>2</label>
    </ligand>
</feature>
<feature type="binding site" evidence="3">
    <location>
        <position position="70"/>
    </location>
    <ligand>
        <name>Mg(2+)</name>
        <dbReference type="ChEBI" id="CHEBI:18420"/>
    </ligand>
</feature>
<dbReference type="AlphaFoldDB" id="Q47B22"/>
<dbReference type="Gene3D" id="3.40.720.10">
    <property type="entry name" value="Alkaline Phosphatase, subunit A"/>
    <property type="match status" value="1"/>
</dbReference>
<keyword evidence="3" id="KW-0862">Zinc</keyword>
<dbReference type="GO" id="GO:0046872">
    <property type="term" value="F:metal ion binding"/>
    <property type="evidence" value="ECO:0007669"/>
    <property type="project" value="UniProtKB-KW"/>
</dbReference>
<comment type="similarity">
    <text evidence="4">Belongs to the alkaline phosphatase family.</text>
</comment>
<reference evidence="6" key="1">
    <citation type="submission" date="2005-08" db="EMBL/GenBank/DDBJ databases">
        <title>Complete sequence of Dechloromonas aromatica RCB.</title>
        <authorList>
            <person name="Salinero K.K."/>
            <person name="Copeland A."/>
            <person name="Lucas S."/>
            <person name="Lapidus A."/>
            <person name="Barry K."/>
            <person name="Detter J.C."/>
            <person name="Glavina T."/>
            <person name="Hammon N."/>
            <person name="Israni S."/>
            <person name="Pitluck S."/>
            <person name="Di Bartolo G."/>
            <person name="Trong S."/>
            <person name="Schmutz J."/>
            <person name="Larimer F."/>
            <person name="Land M."/>
            <person name="Ivanova N."/>
            <person name="Richardson P."/>
        </authorList>
    </citation>
    <scope>NUCLEOTIDE SEQUENCE</scope>
    <source>
        <strain evidence="6">RCB</strain>
    </source>
</reference>
<dbReference type="Pfam" id="PF00245">
    <property type="entry name" value="Alk_phosphatase"/>
    <property type="match status" value="1"/>
</dbReference>
<dbReference type="EMBL" id="CP000089">
    <property type="protein sequence ID" value="AAZ47959.1"/>
    <property type="molecule type" value="Genomic_DNA"/>
</dbReference>
<dbReference type="InterPro" id="IPR001952">
    <property type="entry name" value="Alkaline_phosphatase"/>
</dbReference>
<feature type="binding site" evidence="3">
    <location>
        <position position="359"/>
    </location>
    <ligand>
        <name>Zn(2+)</name>
        <dbReference type="ChEBI" id="CHEBI:29105"/>
        <label>2</label>
    </ligand>
</feature>
<dbReference type="PANTHER" id="PTHR11596">
    <property type="entry name" value="ALKALINE PHOSPHATASE"/>
    <property type="match status" value="1"/>
</dbReference>
<dbReference type="CDD" id="cd16012">
    <property type="entry name" value="ALP"/>
    <property type="match status" value="1"/>
</dbReference>
<keyword evidence="3" id="KW-0460">Magnesium</keyword>
<feature type="binding site" evidence="3">
    <location>
        <position position="185"/>
    </location>
    <ligand>
        <name>Mg(2+)</name>
        <dbReference type="ChEBI" id="CHEBI:18420"/>
    </ligand>
</feature>
<evidence type="ECO:0000256" key="5">
    <source>
        <dbReference type="SAM" id="SignalP"/>
    </source>
</evidence>
<dbReference type="SMART" id="SM00098">
    <property type="entry name" value="alkPPc"/>
    <property type="match status" value="1"/>
</dbReference>
<feature type="binding site" evidence="3">
    <location>
        <position position="491"/>
    </location>
    <ligand>
        <name>Zn(2+)</name>
        <dbReference type="ChEBI" id="CHEBI:29105"/>
        <label>2</label>
    </ligand>
</feature>
<feature type="binding site" evidence="3">
    <location>
        <position position="183"/>
    </location>
    <ligand>
        <name>Mg(2+)</name>
        <dbReference type="ChEBI" id="CHEBI:18420"/>
    </ligand>
</feature>
<dbReference type="PANTHER" id="PTHR11596:SF5">
    <property type="entry name" value="ALKALINE PHOSPHATASE"/>
    <property type="match status" value="1"/>
</dbReference>
<accession>Q47B22</accession>
<keyword evidence="3" id="KW-0479">Metal-binding</keyword>
<proteinExistence type="inferred from homology"/>
<dbReference type="HOGENOM" id="CLU_008539_4_1_4"/>
<feature type="binding site" evidence="3">
    <location>
        <position position="70"/>
    </location>
    <ligand>
        <name>Zn(2+)</name>
        <dbReference type="ChEBI" id="CHEBI:29105"/>
        <label>2</label>
    </ligand>
</feature>
<comment type="cofactor">
    <cofactor evidence="3">
        <name>Mg(2+)</name>
        <dbReference type="ChEBI" id="CHEBI:18420"/>
    </cofactor>
    <text evidence="3">Binds 1 Mg(2+) ion.</text>
</comment>
<dbReference type="OrthoDB" id="9794455at2"/>
<evidence type="ECO:0000256" key="2">
    <source>
        <dbReference type="PIRSR" id="PIRSR601952-1"/>
    </source>
</evidence>
<sequence length="527" mass="56654">MHKFVRTATAVAVAFAVSAGATPVFSAAPVVQGPESVQDWYKQGQNFIRHSERMVDNRHHAKNVILFVGDGMGISTITAARILEGQLHGKPGEENRLSFEHFPNVGLSKTYSWDQQTPDSAPTMTAMVTGYKAREGMLSVDHLTSRGECDAAVIAKHALPTILEQAAAAGKSTGVVSTARLTHATPAATYSHTSVRDWESDSDMNSFFAANVATCKAKGVTLVKDIARQLIEVSPAVRASLKVAMGGGRSYFLPKTLTDQEYAKSGKRSDGRDLTAEWVSTRGAKAQYVWNKAGFEAIDPAKTEYLLGLFENSHMQYEADRATDKAGEPSLTEMTEKSIKMLDKNKRGYFLHVEGGRVDHAHHAGNAQRALLDAIELAKAVKKAYEMTDPRETLIIVTADHSHTFTIAGYPHRGNNILGLSAAVPANDGDPVSNDKASDGLPYTTLGYQNGPGAVGGSSAAVSRSTDLTSVDTTALNFLQQALVPLGSETHAGEDVAIYATGPKSSLVHGSMEQNWIYHVMKEAFGF</sequence>
<feature type="binding site" evidence="3">
    <location>
        <position position="401"/>
    </location>
    <ligand>
        <name>Zn(2+)</name>
        <dbReference type="ChEBI" id="CHEBI:29105"/>
        <label>2</label>
    </ligand>
</feature>
<dbReference type="GO" id="GO:0004035">
    <property type="term" value="F:alkaline phosphatase activity"/>
    <property type="evidence" value="ECO:0007669"/>
    <property type="project" value="TreeGrafter"/>
</dbReference>
<feature type="chain" id="PRO_5004233378" evidence="5">
    <location>
        <begin position="27"/>
        <end position="527"/>
    </location>
</feature>
<dbReference type="KEGG" id="dar:Daro_3229"/>
<keyword evidence="1" id="KW-0597">Phosphoprotein</keyword>
<feature type="active site" description="Phosphoserine intermediate" evidence="2">
    <location>
        <position position="120"/>
    </location>
</feature>
<dbReference type="SUPFAM" id="SSF53649">
    <property type="entry name" value="Alkaline phosphatase-like"/>
    <property type="match status" value="1"/>
</dbReference>
<evidence type="ECO:0000256" key="1">
    <source>
        <dbReference type="ARBA" id="ARBA00022553"/>
    </source>
</evidence>
<feature type="signal peptide" evidence="5">
    <location>
        <begin position="1"/>
        <end position="26"/>
    </location>
</feature>
<evidence type="ECO:0000313" key="6">
    <source>
        <dbReference type="EMBL" id="AAZ47959.1"/>
    </source>
</evidence>
<dbReference type="InterPro" id="IPR017850">
    <property type="entry name" value="Alkaline_phosphatase_core_sf"/>
</dbReference>
<dbReference type="STRING" id="159087.Daro_3229"/>
<evidence type="ECO:0000256" key="3">
    <source>
        <dbReference type="PIRSR" id="PIRSR601952-2"/>
    </source>
</evidence>
<keyword evidence="5" id="KW-0732">Signal</keyword>
<protein>
    <submittedName>
        <fullName evidence="6">Alkaline phosphatase</fullName>
    </submittedName>
</protein>
<dbReference type="eggNOG" id="COG1785">
    <property type="taxonomic scope" value="Bacteria"/>
</dbReference>